<comment type="similarity">
    <text evidence="2">Belongs to the rad21 family.</text>
</comment>
<dbReference type="CDD" id="cd21794">
    <property type="entry name" value="Rad21_Rec8_M_Rec8"/>
    <property type="match status" value="1"/>
</dbReference>
<comment type="subcellular location">
    <subcellularLocation>
        <location evidence="1">Nucleus</location>
    </subcellularLocation>
</comment>
<feature type="domain" description="Rad21/Rec8-like protein C-terminal eukaryotic" evidence="6">
    <location>
        <begin position="470"/>
        <end position="523"/>
    </location>
</feature>
<dbReference type="InterPro" id="IPR036390">
    <property type="entry name" value="WH_DNA-bd_sf"/>
</dbReference>
<dbReference type="EMBL" id="KB320541">
    <property type="protein sequence ID" value="ELW69278.1"/>
    <property type="molecule type" value="Genomic_DNA"/>
</dbReference>
<dbReference type="STRING" id="246437.L9L2T3"/>
<keyword evidence="4" id="KW-0539">Nucleus</keyword>
<dbReference type="InterPro" id="IPR006910">
    <property type="entry name" value="Rad21_Rec8_N"/>
</dbReference>
<dbReference type="GO" id="GO:0030893">
    <property type="term" value="C:meiotic cohesin complex"/>
    <property type="evidence" value="ECO:0007669"/>
    <property type="project" value="TreeGrafter"/>
</dbReference>
<evidence type="ECO:0000313" key="8">
    <source>
        <dbReference type="EMBL" id="ELW69278.1"/>
    </source>
</evidence>
<dbReference type="PANTHER" id="PTHR12585">
    <property type="entry name" value="SCC1 / RAD21 FAMILY MEMBER"/>
    <property type="match status" value="1"/>
</dbReference>
<evidence type="ECO:0000259" key="6">
    <source>
        <dbReference type="Pfam" id="PF04824"/>
    </source>
</evidence>
<protein>
    <submittedName>
        <fullName evidence="8">Meiotic recombination protein REC8 like protein</fullName>
    </submittedName>
</protein>
<dbReference type="PANTHER" id="PTHR12585:SF27">
    <property type="entry name" value="MEIOTIC RECOMBINATION PROTEIN REC8 HOMOLOG"/>
    <property type="match status" value="1"/>
</dbReference>
<feature type="domain" description="Rad21/Rec8-like protein N-terminal" evidence="7">
    <location>
        <begin position="1"/>
        <end position="111"/>
    </location>
</feature>
<dbReference type="Proteomes" id="UP000011518">
    <property type="component" value="Unassembled WGS sequence"/>
</dbReference>
<dbReference type="GO" id="GO:0051177">
    <property type="term" value="P:meiotic sister chromatid cohesion"/>
    <property type="evidence" value="ECO:0007669"/>
    <property type="project" value="TreeGrafter"/>
</dbReference>
<evidence type="ECO:0000256" key="4">
    <source>
        <dbReference type="ARBA" id="ARBA00023242"/>
    </source>
</evidence>
<dbReference type="InterPro" id="IPR006909">
    <property type="entry name" value="Rad21/Rec8_C_eu"/>
</dbReference>
<evidence type="ECO:0000256" key="3">
    <source>
        <dbReference type="ARBA" id="ARBA00022829"/>
    </source>
</evidence>
<reference evidence="9" key="2">
    <citation type="journal article" date="2013" name="Nat. Commun.">
        <title>Genome of the Chinese tree shrew.</title>
        <authorList>
            <person name="Fan Y."/>
            <person name="Huang Z.Y."/>
            <person name="Cao C.C."/>
            <person name="Chen C.S."/>
            <person name="Chen Y.X."/>
            <person name="Fan D.D."/>
            <person name="He J."/>
            <person name="Hou H.L."/>
            <person name="Hu L."/>
            <person name="Hu X.T."/>
            <person name="Jiang X.T."/>
            <person name="Lai R."/>
            <person name="Lang Y.S."/>
            <person name="Liang B."/>
            <person name="Liao S.G."/>
            <person name="Mu D."/>
            <person name="Ma Y.Y."/>
            <person name="Niu Y.Y."/>
            <person name="Sun X.Q."/>
            <person name="Xia J.Q."/>
            <person name="Xiao J."/>
            <person name="Xiong Z.Q."/>
            <person name="Xu L."/>
            <person name="Yang L."/>
            <person name="Zhang Y."/>
            <person name="Zhao W."/>
            <person name="Zhao X.D."/>
            <person name="Zheng Y.T."/>
            <person name="Zhou J.M."/>
            <person name="Zhu Y.B."/>
            <person name="Zhang G.J."/>
            <person name="Wang J."/>
            <person name="Yao Y.G."/>
        </authorList>
    </citation>
    <scope>NUCLEOTIDE SEQUENCE [LARGE SCALE GENOMIC DNA]</scope>
</reference>
<dbReference type="GO" id="GO:0007059">
    <property type="term" value="P:chromosome segregation"/>
    <property type="evidence" value="ECO:0007669"/>
    <property type="project" value="UniProtKB-KW"/>
</dbReference>
<keyword evidence="3" id="KW-0159">Chromosome partition</keyword>
<dbReference type="GO" id="GO:0005634">
    <property type="term" value="C:nucleus"/>
    <property type="evidence" value="ECO:0007669"/>
    <property type="project" value="UniProtKB-SubCell"/>
</dbReference>
<accession>L9L2T3</accession>
<feature type="region of interest" description="Disordered" evidence="5">
    <location>
        <begin position="246"/>
        <end position="270"/>
    </location>
</feature>
<keyword evidence="9" id="KW-1185">Reference proteome</keyword>
<dbReference type="Pfam" id="PF04824">
    <property type="entry name" value="Rad21_Rec8"/>
    <property type="match status" value="1"/>
</dbReference>
<dbReference type="SUPFAM" id="SSF46785">
    <property type="entry name" value="Winged helix' DNA-binding domain"/>
    <property type="match status" value="1"/>
</dbReference>
<sequence length="524" mass="60606">MFYYPNVLQRHTGCFATIWLAATRGSRLVKREYLKVNVAKTCEEILNYVLVRVQPPMPGLPRPRFSLYLSAQLQIGVVRVYSQQCQYLVEDIQHILERLHRAQLQIRIDMAEPELPSLLLPNCLTMMETLEDAPDPFFGMMSVDPSLPSPFQIPQGERDLPEVSRRDLDLLIAEEDEAILLEEREQGRLLRQQRVRPVLDLLQSKDRSPWTRVEGIEEPLPGQILGLEEPEPTAWKPETLLREVTPPQELLLPAPPSPRRKRPPPPEIPRARRRRRRQLLFWDKETQISREKFQEQLQTKAHCWEECPMVQPPERMITSPAELFRTPTYPGWLPSELLALWTRCAQPPPKALRRRLPHEPEEEAAEEERIKIETPSEIEVLREAQEPSVPLMLSSELSLEAAEEERSRISLIPAEERAWAEMEQPEPPALPMVPELPEVPMEIPLEPPPEPELLSLEAVHRAVALDLQANRELDFSSLVSPQSPRRMAARVFYLLLVLSAQQILRVEQEKPYGRLLIQPGPRFH</sequence>
<proteinExistence type="inferred from homology"/>
<dbReference type="Gene3D" id="1.10.10.580">
    <property type="entry name" value="Structural maintenance of chromosome 1. Chain E"/>
    <property type="match status" value="1"/>
</dbReference>
<dbReference type="Pfam" id="PF04825">
    <property type="entry name" value="Rad21_Rec8_N"/>
    <property type="match status" value="1"/>
</dbReference>
<dbReference type="FunFam" id="1.10.10.580:FF:000003">
    <property type="entry name" value="meiotic recombination protein REC8 homolog"/>
    <property type="match status" value="1"/>
</dbReference>
<reference evidence="9" key="1">
    <citation type="submission" date="2012-07" db="EMBL/GenBank/DDBJ databases">
        <title>Genome of the Chinese tree shrew, a rising model animal genetically related to primates.</title>
        <authorList>
            <person name="Zhang G."/>
            <person name="Fan Y."/>
            <person name="Yao Y."/>
            <person name="Huang Z."/>
        </authorList>
    </citation>
    <scope>NUCLEOTIDE SEQUENCE [LARGE SCALE GENOMIC DNA]</scope>
</reference>
<dbReference type="GO" id="GO:0003682">
    <property type="term" value="F:chromatin binding"/>
    <property type="evidence" value="ECO:0007669"/>
    <property type="project" value="TreeGrafter"/>
</dbReference>
<dbReference type="InParanoid" id="L9L2T3"/>
<dbReference type="AlphaFoldDB" id="L9L2T3"/>
<evidence type="ECO:0000259" key="7">
    <source>
        <dbReference type="Pfam" id="PF04825"/>
    </source>
</evidence>
<dbReference type="InterPro" id="IPR039781">
    <property type="entry name" value="Rad21/Rec8-like"/>
</dbReference>
<evidence type="ECO:0000256" key="5">
    <source>
        <dbReference type="SAM" id="MobiDB-lite"/>
    </source>
</evidence>
<gene>
    <name evidence="8" type="ORF">TREES_T100007227</name>
</gene>
<evidence type="ECO:0000313" key="9">
    <source>
        <dbReference type="Proteomes" id="UP000011518"/>
    </source>
</evidence>
<name>L9L2T3_TUPCH</name>
<dbReference type="GO" id="GO:0006302">
    <property type="term" value="P:double-strand break repair"/>
    <property type="evidence" value="ECO:0007669"/>
    <property type="project" value="TreeGrafter"/>
</dbReference>
<evidence type="ECO:0000256" key="1">
    <source>
        <dbReference type="ARBA" id="ARBA00004123"/>
    </source>
</evidence>
<organism evidence="8 9">
    <name type="scientific">Tupaia chinensis</name>
    <name type="common">Chinese tree shrew</name>
    <name type="synonym">Tupaia belangeri chinensis</name>
    <dbReference type="NCBI Taxonomy" id="246437"/>
    <lineage>
        <taxon>Eukaryota</taxon>
        <taxon>Metazoa</taxon>
        <taxon>Chordata</taxon>
        <taxon>Craniata</taxon>
        <taxon>Vertebrata</taxon>
        <taxon>Euteleostomi</taxon>
        <taxon>Mammalia</taxon>
        <taxon>Eutheria</taxon>
        <taxon>Euarchontoglires</taxon>
        <taxon>Scandentia</taxon>
        <taxon>Tupaiidae</taxon>
        <taxon>Tupaia</taxon>
    </lineage>
</organism>
<dbReference type="InterPro" id="IPR023093">
    <property type="entry name" value="ScpA-like_C"/>
</dbReference>
<evidence type="ECO:0000256" key="2">
    <source>
        <dbReference type="ARBA" id="ARBA00009870"/>
    </source>
</evidence>
<dbReference type="FunCoup" id="L9L2T3">
    <property type="interactions" value="543"/>
</dbReference>